<dbReference type="EMBL" id="QPIE01000005">
    <property type="protein sequence ID" value="RCU42601.1"/>
    <property type="molecule type" value="Genomic_DNA"/>
</dbReference>
<dbReference type="InterPro" id="IPR001296">
    <property type="entry name" value="Glyco_trans_1"/>
</dbReference>
<evidence type="ECO:0000313" key="3">
    <source>
        <dbReference type="Proteomes" id="UP000252172"/>
    </source>
</evidence>
<evidence type="ECO:0000313" key="2">
    <source>
        <dbReference type="EMBL" id="RCU42601.1"/>
    </source>
</evidence>
<dbReference type="GO" id="GO:0016757">
    <property type="term" value="F:glycosyltransferase activity"/>
    <property type="evidence" value="ECO:0007669"/>
    <property type="project" value="InterPro"/>
</dbReference>
<feature type="domain" description="Glycosyl transferase family 1" evidence="1">
    <location>
        <begin position="176"/>
        <end position="315"/>
    </location>
</feature>
<dbReference type="SUPFAM" id="SSF53756">
    <property type="entry name" value="UDP-Glycosyltransferase/glycogen phosphorylase"/>
    <property type="match status" value="1"/>
</dbReference>
<dbReference type="RefSeq" id="WP_114303813.1">
    <property type="nucleotide sequence ID" value="NZ_QPIE01000005.1"/>
</dbReference>
<keyword evidence="3" id="KW-1185">Reference proteome</keyword>
<dbReference type="AlphaFoldDB" id="A0A368MZA3"/>
<dbReference type="PANTHER" id="PTHR12526">
    <property type="entry name" value="GLYCOSYLTRANSFERASE"/>
    <property type="match status" value="1"/>
</dbReference>
<dbReference type="Proteomes" id="UP000252172">
    <property type="component" value="Unassembled WGS sequence"/>
</dbReference>
<gene>
    <name evidence="2" type="ORF">DQ356_07175</name>
</gene>
<accession>A0A368MZA3</accession>
<sequence>MGKDFKIVFLIIDYVPHQVNSISSFIELYDANILSFNVGRFIKKVPLFKNFTNFYYKDLKKEDILEKIIIFQPDIVVTAGWMIPEYNWICKHLKKRSAIPIVAMSDTPWYGTWKQKINTAIAPFHIKKAFTHLWVAGIRQYDYARKLGFTNQKILFNSLSANINNFYKVSIVEKRKDYPRNFLFIGTFLPVKGLENLIAAWSSIEDKKGWSFTVVGEGLLREKLLTADFIVKNFMSQEELVLQLQTAGCFVLPSLKETWAIVIHEAAAAGLPILCTETCGAASHFVISNYNGYHIKDNSVMDLKMKLEKIINMDNTELIKFSERSRGLSNVISPEIHVASLMQLLNA</sequence>
<keyword evidence="2" id="KW-0808">Transferase</keyword>
<proteinExistence type="predicted"/>
<comment type="caution">
    <text evidence="2">The sequence shown here is derived from an EMBL/GenBank/DDBJ whole genome shotgun (WGS) entry which is preliminary data.</text>
</comment>
<organism evidence="2 3">
    <name type="scientific">Chryseobacterium lacus</name>
    <dbReference type="NCBI Taxonomy" id="2058346"/>
    <lineage>
        <taxon>Bacteria</taxon>
        <taxon>Pseudomonadati</taxon>
        <taxon>Bacteroidota</taxon>
        <taxon>Flavobacteriia</taxon>
        <taxon>Flavobacteriales</taxon>
        <taxon>Weeksellaceae</taxon>
        <taxon>Chryseobacterium group</taxon>
        <taxon>Chryseobacterium</taxon>
    </lineage>
</organism>
<reference evidence="2 3" key="1">
    <citation type="submission" date="2018-07" db="EMBL/GenBank/DDBJ databases">
        <title>Chryseobacterium lacus sp. nov., isolated from lake water.</title>
        <authorList>
            <person name="Li C.-M."/>
        </authorList>
    </citation>
    <scope>NUCLEOTIDE SEQUENCE [LARGE SCALE GENOMIC DNA]</scope>
    <source>
        <strain evidence="2 3">YLOS41</strain>
    </source>
</reference>
<protein>
    <submittedName>
        <fullName evidence="2">Glycosyltransferase</fullName>
    </submittedName>
</protein>
<dbReference type="Pfam" id="PF00534">
    <property type="entry name" value="Glycos_transf_1"/>
    <property type="match status" value="1"/>
</dbReference>
<evidence type="ECO:0000259" key="1">
    <source>
        <dbReference type="Pfam" id="PF00534"/>
    </source>
</evidence>
<dbReference type="PANTHER" id="PTHR12526:SF630">
    <property type="entry name" value="GLYCOSYLTRANSFERASE"/>
    <property type="match status" value="1"/>
</dbReference>
<dbReference type="Gene3D" id="3.40.50.2000">
    <property type="entry name" value="Glycogen Phosphorylase B"/>
    <property type="match status" value="2"/>
</dbReference>
<name>A0A368MZA3_9FLAO</name>
<dbReference type="OrthoDB" id="9790710at2"/>